<evidence type="ECO:0000313" key="1">
    <source>
        <dbReference type="EMBL" id="VAX25503.1"/>
    </source>
</evidence>
<name>A0A3B1CLA1_9ZZZZ</name>
<evidence type="ECO:0008006" key="2">
    <source>
        <dbReference type="Google" id="ProtNLM"/>
    </source>
</evidence>
<reference evidence="1" key="1">
    <citation type="submission" date="2018-06" db="EMBL/GenBank/DDBJ databases">
        <authorList>
            <person name="Zhirakovskaya E."/>
        </authorList>
    </citation>
    <scope>NUCLEOTIDE SEQUENCE</scope>
</reference>
<sequence length="193" mass="22229">MLSINGSNMRARLILSFAFSLFLALFVYSGAVAFAAEELSEYHTLNIDPVMKKKIGPEMIKEIVVFFKSAELAIEKKRLKDLLDLYSDNYENGSHDKKSAARIWTRIFKTFDDMVSIHNMRLQAYTPESKVMIIRCSGLLLGSPADEKELITIDSWTNEDHILSKESGKWELQGISGKERKRFWFDKPMHPLF</sequence>
<proteinExistence type="predicted"/>
<gene>
    <name evidence="1" type="ORF">MNBD_NITROSPINAE02-1183</name>
</gene>
<accession>A0A3B1CLA1</accession>
<protein>
    <recommendedName>
        <fullName evidence="2">SnoaL-like domain-containing protein</fullName>
    </recommendedName>
</protein>
<dbReference type="EMBL" id="UOGE01000106">
    <property type="protein sequence ID" value="VAX25503.1"/>
    <property type="molecule type" value="Genomic_DNA"/>
</dbReference>
<dbReference type="AlphaFoldDB" id="A0A3B1CLA1"/>
<organism evidence="1">
    <name type="scientific">hydrothermal vent metagenome</name>
    <dbReference type="NCBI Taxonomy" id="652676"/>
    <lineage>
        <taxon>unclassified sequences</taxon>
        <taxon>metagenomes</taxon>
        <taxon>ecological metagenomes</taxon>
    </lineage>
</organism>